<gene>
    <name evidence="1" type="ORF">LCGC14_0477620</name>
</gene>
<proteinExistence type="predicted"/>
<comment type="caution">
    <text evidence="1">The sequence shown here is derived from an EMBL/GenBank/DDBJ whole genome shotgun (WGS) entry which is preliminary data.</text>
</comment>
<organism evidence="1">
    <name type="scientific">marine sediment metagenome</name>
    <dbReference type="NCBI Taxonomy" id="412755"/>
    <lineage>
        <taxon>unclassified sequences</taxon>
        <taxon>metagenomes</taxon>
        <taxon>ecological metagenomes</taxon>
    </lineage>
</organism>
<reference evidence="1" key="1">
    <citation type="journal article" date="2015" name="Nature">
        <title>Complex archaea that bridge the gap between prokaryotes and eukaryotes.</title>
        <authorList>
            <person name="Spang A."/>
            <person name="Saw J.H."/>
            <person name="Jorgensen S.L."/>
            <person name="Zaremba-Niedzwiedzka K."/>
            <person name="Martijn J."/>
            <person name="Lind A.E."/>
            <person name="van Eijk R."/>
            <person name="Schleper C."/>
            <person name="Guy L."/>
            <person name="Ettema T.J."/>
        </authorList>
    </citation>
    <scope>NUCLEOTIDE SEQUENCE</scope>
</reference>
<protein>
    <submittedName>
        <fullName evidence="1">Uncharacterized protein</fullName>
    </submittedName>
</protein>
<dbReference type="EMBL" id="LAZR01000515">
    <property type="protein sequence ID" value="KKN65826.1"/>
    <property type="molecule type" value="Genomic_DNA"/>
</dbReference>
<sequence>MKEKEKKVYIDGYYKQLLDDFKKAVENHNTSIVVIFDGKSGKGKTTLSNQTGYYLDPNFDLKNIYYDPEQFLRGLADAKPGSYHSFDEAMILSSRSAMSSVNKMIIQAMSMIRSKKIYVAFCVNSIFDLDKNLVLSRADALMHVYGEGLVDRGRFATFFKAKGDNFDRIKLLYLYGKKFYDYGKPRANFIGRFVKEFIVNETKYEVQKQIAIDKFLTQEPTTKKQKSYEALIFKLVRFDGYKTKKVAEYAEVSIPTIQRILNRLQNTPK</sequence>
<name>A0A0F9UXC3_9ZZZZ</name>
<evidence type="ECO:0000313" key="1">
    <source>
        <dbReference type="EMBL" id="KKN65826.1"/>
    </source>
</evidence>
<dbReference type="AlphaFoldDB" id="A0A0F9UXC3"/>
<accession>A0A0F9UXC3</accession>